<reference evidence="2" key="1">
    <citation type="submission" date="2017-11" db="EMBL/GenBank/DDBJ databases">
        <authorList>
            <person name="Lima N.C."/>
            <person name="Parody-Merino A.M."/>
            <person name="Battley P.F."/>
            <person name="Fidler A.E."/>
            <person name="Prosdocimi F."/>
        </authorList>
    </citation>
    <scope>NUCLEOTIDE SEQUENCE [LARGE SCALE GENOMIC DNA]</scope>
</reference>
<evidence type="ECO:0000313" key="2">
    <source>
        <dbReference type="Proteomes" id="UP000233556"/>
    </source>
</evidence>
<dbReference type="EMBL" id="KZ505670">
    <property type="protein sequence ID" value="PKU47746.1"/>
    <property type="molecule type" value="Genomic_DNA"/>
</dbReference>
<evidence type="ECO:0000313" key="1">
    <source>
        <dbReference type="EMBL" id="PKU47746.1"/>
    </source>
</evidence>
<keyword evidence="2" id="KW-1185">Reference proteome</keyword>
<dbReference type="AlphaFoldDB" id="A0A2I0UNW1"/>
<organism evidence="1 2">
    <name type="scientific">Limosa lapponica baueri</name>
    <dbReference type="NCBI Taxonomy" id="1758121"/>
    <lineage>
        <taxon>Eukaryota</taxon>
        <taxon>Metazoa</taxon>
        <taxon>Chordata</taxon>
        <taxon>Craniata</taxon>
        <taxon>Vertebrata</taxon>
        <taxon>Euteleostomi</taxon>
        <taxon>Archelosauria</taxon>
        <taxon>Archosauria</taxon>
        <taxon>Dinosauria</taxon>
        <taxon>Saurischia</taxon>
        <taxon>Theropoda</taxon>
        <taxon>Coelurosauria</taxon>
        <taxon>Aves</taxon>
        <taxon>Neognathae</taxon>
        <taxon>Neoaves</taxon>
        <taxon>Charadriiformes</taxon>
        <taxon>Scolopacidae</taxon>
        <taxon>Limosa</taxon>
    </lineage>
</organism>
<dbReference type="Proteomes" id="UP000233556">
    <property type="component" value="Unassembled WGS sequence"/>
</dbReference>
<gene>
    <name evidence="1" type="ORF">llap_1946</name>
</gene>
<accession>A0A2I0UNW1</accession>
<sequence>MKKSYKEWLRELGLFNLEKRRLRGDLNALYNYLKGGCSEHKWKSQDLFPLSSQESAVDEHVRILAPGVQQALLYAQGTHHHPSSTLLPSRIRDWLEMPVGKRRALLLKQMSAEYLAENTGYVYKKIFILDNWHQASDKLNPVPINHCYALYNIKKNSDGIAL</sequence>
<name>A0A2I0UNW1_LIMLA</name>
<protein>
    <submittedName>
        <fullName evidence="1">Uncharacterized protein</fullName>
    </submittedName>
</protein>
<reference evidence="2" key="2">
    <citation type="submission" date="2017-12" db="EMBL/GenBank/DDBJ databases">
        <title>Genome sequence of the Bar-tailed Godwit (Limosa lapponica baueri).</title>
        <authorList>
            <person name="Lima N.C.B."/>
            <person name="Parody-Merino A.M."/>
            <person name="Battley P.F."/>
            <person name="Fidler A.E."/>
            <person name="Prosdocimi F."/>
        </authorList>
    </citation>
    <scope>NUCLEOTIDE SEQUENCE [LARGE SCALE GENOMIC DNA]</scope>
</reference>
<proteinExistence type="predicted"/>